<evidence type="ECO:0000256" key="2">
    <source>
        <dbReference type="ARBA" id="ARBA00010617"/>
    </source>
</evidence>
<evidence type="ECO:0000256" key="6">
    <source>
        <dbReference type="RuleBase" id="RU000461"/>
    </source>
</evidence>
<dbReference type="PRINTS" id="PR00463">
    <property type="entry name" value="EP450I"/>
</dbReference>
<dbReference type="OrthoDB" id="1470350at2759"/>
<evidence type="ECO:0000256" key="3">
    <source>
        <dbReference type="ARBA" id="ARBA00022723"/>
    </source>
</evidence>
<evidence type="ECO:0000256" key="7">
    <source>
        <dbReference type="SAM" id="Phobius"/>
    </source>
</evidence>
<keyword evidence="6 8" id="KW-0503">Monooxygenase</keyword>
<keyword evidence="3 5" id="KW-0479">Metal-binding</keyword>
<keyword evidence="7" id="KW-0472">Membrane</keyword>
<dbReference type="InterPro" id="IPR017972">
    <property type="entry name" value="Cyt_P450_CS"/>
</dbReference>
<keyword evidence="9" id="KW-1185">Reference proteome</keyword>
<keyword evidence="7" id="KW-0812">Transmembrane</keyword>
<sequence>MAVPIIPVLALSAVMLGAVYKYIIHPLFFSPLRRIPAAHLSVPFSPLWILWIRQQGRQNRTILAAHERLGPVVRLGPREVSVNCVRGGLSTVYTGGMEKGEWYSNLFYNYGLPNMFSTNASKPHSTRKRMISNTYSKSNINSSAVLTAQTSIILYERFLPQLFKTFSAQLTETASVLNIYALISAVTMDIVTGYIFGLSASSNLTSNTASCSHFLDLYNGRRSYNFWPQELPGVTRWARKLGIRLVPEFVDAANDEIEAWALSMCDKAAIALEQSSEEKKAGENPISLADTPVVYGQLASALVKESQKEVQKDLNGDPNHPDVAGECQKSLRLTISSELLDHLAAGFDTSGITLTYLVHELSQRRELQSALRAELLTLSPPLLPSSAPVIPDAKALDVLPLLHAILWETLRLHPAIPGPQPRVTPAGGCSLGPDPGFWVPGAVRVSASAGCLHANESVFKKAGSWKPERWLEVDGESRKEMDRWFWAFGSGGRMCVGSNLAIYQMKYIVAAIYSNFATSIVDDSGIEQEDAYTAPPKSDKLMIQLERV</sequence>
<dbReference type="EMBL" id="KV744892">
    <property type="protein sequence ID" value="OCK82314.1"/>
    <property type="molecule type" value="Genomic_DNA"/>
</dbReference>
<comment type="cofactor">
    <cofactor evidence="1 5">
        <name>heme</name>
        <dbReference type="ChEBI" id="CHEBI:30413"/>
    </cofactor>
</comment>
<keyword evidence="4 5" id="KW-0408">Iron</keyword>
<dbReference type="Pfam" id="PF00067">
    <property type="entry name" value="p450"/>
    <property type="match status" value="1"/>
</dbReference>
<keyword evidence="7" id="KW-1133">Transmembrane helix</keyword>
<dbReference type="GO" id="GO:0020037">
    <property type="term" value="F:heme binding"/>
    <property type="evidence" value="ECO:0007669"/>
    <property type="project" value="InterPro"/>
</dbReference>
<dbReference type="AlphaFoldDB" id="A0A8E2EEI2"/>
<dbReference type="PRINTS" id="PR00385">
    <property type="entry name" value="P450"/>
</dbReference>
<dbReference type="InterPro" id="IPR050121">
    <property type="entry name" value="Cytochrome_P450_monoxygenase"/>
</dbReference>
<feature type="transmembrane region" description="Helical" evidence="7">
    <location>
        <begin position="6"/>
        <end position="23"/>
    </location>
</feature>
<dbReference type="InterPro" id="IPR002401">
    <property type="entry name" value="Cyt_P450_E_grp-I"/>
</dbReference>
<reference evidence="8 9" key="1">
    <citation type="journal article" date="2016" name="Nat. Commun.">
        <title>Ectomycorrhizal ecology is imprinted in the genome of the dominant symbiotic fungus Cenococcum geophilum.</title>
        <authorList>
            <consortium name="DOE Joint Genome Institute"/>
            <person name="Peter M."/>
            <person name="Kohler A."/>
            <person name="Ohm R.A."/>
            <person name="Kuo A."/>
            <person name="Krutzmann J."/>
            <person name="Morin E."/>
            <person name="Arend M."/>
            <person name="Barry K.W."/>
            <person name="Binder M."/>
            <person name="Choi C."/>
            <person name="Clum A."/>
            <person name="Copeland A."/>
            <person name="Grisel N."/>
            <person name="Haridas S."/>
            <person name="Kipfer T."/>
            <person name="LaButti K."/>
            <person name="Lindquist E."/>
            <person name="Lipzen A."/>
            <person name="Maire R."/>
            <person name="Meier B."/>
            <person name="Mihaltcheva S."/>
            <person name="Molinier V."/>
            <person name="Murat C."/>
            <person name="Poggeler S."/>
            <person name="Quandt C.A."/>
            <person name="Sperisen C."/>
            <person name="Tritt A."/>
            <person name="Tisserant E."/>
            <person name="Crous P.W."/>
            <person name="Henrissat B."/>
            <person name="Nehls U."/>
            <person name="Egli S."/>
            <person name="Spatafora J.W."/>
            <person name="Grigoriev I.V."/>
            <person name="Martin F.M."/>
        </authorList>
    </citation>
    <scope>NUCLEOTIDE SEQUENCE [LARGE SCALE GENOMIC DNA]</scope>
    <source>
        <strain evidence="8 9">CBS 459.81</strain>
    </source>
</reference>
<evidence type="ECO:0000313" key="9">
    <source>
        <dbReference type="Proteomes" id="UP000250266"/>
    </source>
</evidence>
<accession>A0A8E2EEI2</accession>
<dbReference type="Proteomes" id="UP000250266">
    <property type="component" value="Unassembled WGS sequence"/>
</dbReference>
<dbReference type="InterPro" id="IPR001128">
    <property type="entry name" value="Cyt_P450"/>
</dbReference>
<dbReference type="PROSITE" id="PS00086">
    <property type="entry name" value="CYTOCHROME_P450"/>
    <property type="match status" value="1"/>
</dbReference>
<dbReference type="GO" id="GO:0016705">
    <property type="term" value="F:oxidoreductase activity, acting on paired donors, with incorporation or reduction of molecular oxygen"/>
    <property type="evidence" value="ECO:0007669"/>
    <property type="project" value="InterPro"/>
</dbReference>
<dbReference type="PANTHER" id="PTHR24305">
    <property type="entry name" value="CYTOCHROME P450"/>
    <property type="match status" value="1"/>
</dbReference>
<evidence type="ECO:0000256" key="5">
    <source>
        <dbReference type="PIRSR" id="PIRSR602401-1"/>
    </source>
</evidence>
<evidence type="ECO:0000256" key="1">
    <source>
        <dbReference type="ARBA" id="ARBA00001971"/>
    </source>
</evidence>
<dbReference type="GO" id="GO:0005506">
    <property type="term" value="F:iron ion binding"/>
    <property type="evidence" value="ECO:0007669"/>
    <property type="project" value="InterPro"/>
</dbReference>
<feature type="binding site" description="axial binding residue" evidence="5">
    <location>
        <position position="495"/>
    </location>
    <ligand>
        <name>heme</name>
        <dbReference type="ChEBI" id="CHEBI:30413"/>
    </ligand>
    <ligandPart>
        <name>Fe</name>
        <dbReference type="ChEBI" id="CHEBI:18248"/>
    </ligandPart>
</feature>
<protein>
    <submittedName>
        <fullName evidence="8">Cytochrome P450 monooxygenase-like protein</fullName>
    </submittedName>
</protein>
<evidence type="ECO:0000256" key="4">
    <source>
        <dbReference type="ARBA" id="ARBA00023004"/>
    </source>
</evidence>
<dbReference type="CDD" id="cd11059">
    <property type="entry name" value="CYP_fungal"/>
    <property type="match status" value="1"/>
</dbReference>
<dbReference type="PANTHER" id="PTHR24305:SF166">
    <property type="entry name" value="CYTOCHROME P450 12A4, MITOCHONDRIAL-RELATED"/>
    <property type="match status" value="1"/>
</dbReference>
<dbReference type="InterPro" id="IPR036396">
    <property type="entry name" value="Cyt_P450_sf"/>
</dbReference>
<comment type="similarity">
    <text evidence="2 6">Belongs to the cytochrome P450 family.</text>
</comment>
<proteinExistence type="inferred from homology"/>
<dbReference type="SUPFAM" id="SSF48264">
    <property type="entry name" value="Cytochrome P450"/>
    <property type="match status" value="1"/>
</dbReference>
<name>A0A8E2EEI2_9PEZI</name>
<dbReference type="Gene3D" id="1.10.630.10">
    <property type="entry name" value="Cytochrome P450"/>
    <property type="match status" value="1"/>
</dbReference>
<keyword evidence="5 6" id="KW-0349">Heme</keyword>
<gene>
    <name evidence="8" type="ORF">K432DRAFT_380544</name>
</gene>
<evidence type="ECO:0000313" key="8">
    <source>
        <dbReference type="EMBL" id="OCK82314.1"/>
    </source>
</evidence>
<feature type="transmembrane region" description="Helical" evidence="7">
    <location>
        <begin position="35"/>
        <end position="52"/>
    </location>
</feature>
<organism evidence="8 9">
    <name type="scientific">Lepidopterella palustris CBS 459.81</name>
    <dbReference type="NCBI Taxonomy" id="1314670"/>
    <lineage>
        <taxon>Eukaryota</taxon>
        <taxon>Fungi</taxon>
        <taxon>Dikarya</taxon>
        <taxon>Ascomycota</taxon>
        <taxon>Pezizomycotina</taxon>
        <taxon>Dothideomycetes</taxon>
        <taxon>Pleosporomycetidae</taxon>
        <taxon>Mytilinidiales</taxon>
        <taxon>Argynnaceae</taxon>
        <taxon>Lepidopterella</taxon>
    </lineage>
</organism>
<dbReference type="GO" id="GO:0004497">
    <property type="term" value="F:monooxygenase activity"/>
    <property type="evidence" value="ECO:0007669"/>
    <property type="project" value="UniProtKB-KW"/>
</dbReference>
<keyword evidence="6" id="KW-0560">Oxidoreductase</keyword>